<protein>
    <submittedName>
        <fullName evidence="2">Uncharacterized protein</fullName>
    </submittedName>
</protein>
<reference evidence="2" key="2">
    <citation type="submission" date="2021-02" db="EMBL/GenBank/DDBJ databases">
        <authorList>
            <person name="Kimball J.A."/>
            <person name="Haas M.W."/>
            <person name="Macchietto M."/>
            <person name="Kono T."/>
            <person name="Duquette J."/>
            <person name="Shao M."/>
        </authorList>
    </citation>
    <scope>NUCLEOTIDE SEQUENCE</scope>
    <source>
        <tissue evidence="2">Fresh leaf tissue</tissue>
    </source>
</reference>
<organism evidence="2 3">
    <name type="scientific">Zizania palustris</name>
    <name type="common">Northern wild rice</name>
    <dbReference type="NCBI Taxonomy" id="103762"/>
    <lineage>
        <taxon>Eukaryota</taxon>
        <taxon>Viridiplantae</taxon>
        <taxon>Streptophyta</taxon>
        <taxon>Embryophyta</taxon>
        <taxon>Tracheophyta</taxon>
        <taxon>Spermatophyta</taxon>
        <taxon>Magnoliopsida</taxon>
        <taxon>Liliopsida</taxon>
        <taxon>Poales</taxon>
        <taxon>Poaceae</taxon>
        <taxon>BOP clade</taxon>
        <taxon>Oryzoideae</taxon>
        <taxon>Oryzeae</taxon>
        <taxon>Zizaniinae</taxon>
        <taxon>Zizania</taxon>
    </lineage>
</organism>
<feature type="region of interest" description="Disordered" evidence="1">
    <location>
        <begin position="66"/>
        <end position="104"/>
    </location>
</feature>
<dbReference type="Proteomes" id="UP000729402">
    <property type="component" value="Unassembled WGS sequence"/>
</dbReference>
<comment type="caution">
    <text evidence="2">The sequence shown here is derived from an EMBL/GenBank/DDBJ whole genome shotgun (WGS) entry which is preliminary data.</text>
</comment>
<evidence type="ECO:0000313" key="3">
    <source>
        <dbReference type="Proteomes" id="UP000729402"/>
    </source>
</evidence>
<accession>A0A8J5THQ1</accession>
<evidence type="ECO:0000313" key="2">
    <source>
        <dbReference type="EMBL" id="KAG8083828.1"/>
    </source>
</evidence>
<feature type="region of interest" description="Disordered" evidence="1">
    <location>
        <begin position="159"/>
        <end position="193"/>
    </location>
</feature>
<name>A0A8J5THQ1_ZIZPA</name>
<evidence type="ECO:0000256" key="1">
    <source>
        <dbReference type="SAM" id="MobiDB-lite"/>
    </source>
</evidence>
<gene>
    <name evidence="2" type="ORF">GUJ93_ZPchr0010g7591</name>
</gene>
<sequence>MIRYSKQGPSAREINLKLNLAIDIKVIYMHAIDIGVKNSVSNMGLSEALQGRSPLSYGLQKPLASPWASTRKPSEAHAAEASAQEASLDGPGRSPRYRSFGPKSKPRWAWSKLTLPKLRLEEQASTGLAKAHLGRDRVARKPSVGHYGTMVRTFGAPSLEVSGAERPVLEVPRTPFDKTAGFGNRLRRHTSSQ</sequence>
<dbReference type="AlphaFoldDB" id="A0A8J5THQ1"/>
<keyword evidence="3" id="KW-1185">Reference proteome</keyword>
<reference evidence="2" key="1">
    <citation type="journal article" date="2021" name="bioRxiv">
        <title>Whole Genome Assembly and Annotation of Northern Wild Rice, Zizania palustris L., Supports a Whole Genome Duplication in the Zizania Genus.</title>
        <authorList>
            <person name="Haas M."/>
            <person name="Kono T."/>
            <person name="Macchietto M."/>
            <person name="Millas R."/>
            <person name="McGilp L."/>
            <person name="Shao M."/>
            <person name="Duquette J."/>
            <person name="Hirsch C.N."/>
            <person name="Kimball J."/>
        </authorList>
    </citation>
    <scope>NUCLEOTIDE SEQUENCE</scope>
    <source>
        <tissue evidence="2">Fresh leaf tissue</tissue>
    </source>
</reference>
<dbReference type="EMBL" id="JAAALK010000082">
    <property type="protein sequence ID" value="KAG8083828.1"/>
    <property type="molecule type" value="Genomic_DNA"/>
</dbReference>
<proteinExistence type="predicted"/>